<sequence length="391" mass="42785">MAPPANDPEPQPSYPLKFERRRKRQRVPSLGNALETPKKRPRTPLGELDNAATNKIRHSVRASGKSACEEFEHAIQPLAGVPEWLLEDCLKPMEEAGLQSAEDDVEEVHPAGTSSDNITLGDVTRDVTPVGDQISSENGPEVDSDGLFLAHEDTANIPTDENEDGDLATRLQALPAHTLRSLIYDIAVTDRTGDLEAKLTDADKNKDIPSAVFGYQYCSVNSVVSMLDPEANQSQPPGHDEVEYAGHMIAELLLDIAGETFTISPYSTKRAALVAILKVFDVVFGFRGEGNQVAREIPSDVEMAWAGLFEEVFWTLTTFEKQRLATARNGVFLEKLDSTISSIARAGLGCAGRQQGVLAELTKASVRLSQQGESVRRLEDYERAVRTGETR</sequence>
<dbReference type="OrthoDB" id="10418441at2759"/>
<keyword evidence="3" id="KW-1185">Reference proteome</keyword>
<evidence type="ECO:0000313" key="3">
    <source>
        <dbReference type="Proteomes" id="UP000284375"/>
    </source>
</evidence>
<evidence type="ECO:0000313" key="2">
    <source>
        <dbReference type="EMBL" id="ROV87711.1"/>
    </source>
</evidence>
<organism evidence="2 3">
    <name type="scientific">Cytospora chrysosperma</name>
    <name type="common">Cytospora canker fungus</name>
    <name type="synonym">Sphaeria chrysosperma</name>
    <dbReference type="NCBI Taxonomy" id="252740"/>
    <lineage>
        <taxon>Eukaryota</taxon>
        <taxon>Fungi</taxon>
        <taxon>Dikarya</taxon>
        <taxon>Ascomycota</taxon>
        <taxon>Pezizomycotina</taxon>
        <taxon>Sordariomycetes</taxon>
        <taxon>Sordariomycetidae</taxon>
        <taxon>Diaporthales</taxon>
        <taxon>Cytosporaceae</taxon>
        <taxon>Cytospora</taxon>
    </lineage>
</organism>
<dbReference type="AlphaFoldDB" id="A0A423VA07"/>
<evidence type="ECO:0000256" key="1">
    <source>
        <dbReference type="SAM" id="MobiDB-lite"/>
    </source>
</evidence>
<comment type="caution">
    <text evidence="2">The sequence shown here is derived from an EMBL/GenBank/DDBJ whole genome shotgun (WGS) entry which is preliminary data.</text>
</comment>
<feature type="region of interest" description="Disordered" evidence="1">
    <location>
        <begin position="1"/>
        <end position="54"/>
    </location>
</feature>
<protein>
    <submittedName>
        <fullName evidence="2">Uncharacterized protein</fullName>
    </submittedName>
</protein>
<gene>
    <name evidence="2" type="ORF">VSDG_09737</name>
</gene>
<feature type="compositionally biased region" description="Pro residues" evidence="1">
    <location>
        <begin position="1"/>
        <end position="13"/>
    </location>
</feature>
<name>A0A423VA07_CYTCH</name>
<dbReference type="EMBL" id="LJZO01000077">
    <property type="protein sequence ID" value="ROV87711.1"/>
    <property type="molecule type" value="Genomic_DNA"/>
</dbReference>
<reference evidence="2 3" key="1">
    <citation type="submission" date="2015-09" db="EMBL/GenBank/DDBJ databases">
        <title>Host preference determinants of Valsa canker pathogens revealed by comparative genomics.</title>
        <authorList>
            <person name="Yin Z."/>
            <person name="Huang L."/>
        </authorList>
    </citation>
    <scope>NUCLEOTIDE SEQUENCE [LARGE SCALE GENOMIC DNA]</scope>
    <source>
        <strain evidence="2 3">YSFL</strain>
    </source>
</reference>
<dbReference type="Proteomes" id="UP000284375">
    <property type="component" value="Unassembled WGS sequence"/>
</dbReference>
<proteinExistence type="predicted"/>
<accession>A0A423VA07</accession>